<dbReference type="SUPFAM" id="SSF46689">
    <property type="entry name" value="Homeodomain-like"/>
    <property type="match status" value="1"/>
</dbReference>
<keyword evidence="4" id="KW-0238">DNA-binding</keyword>
<dbReference type="InterPro" id="IPR025944">
    <property type="entry name" value="Sigma_54_int_dom_CS"/>
</dbReference>
<dbReference type="SMART" id="SM00382">
    <property type="entry name" value="AAA"/>
    <property type="match status" value="1"/>
</dbReference>
<dbReference type="SUPFAM" id="SSF52540">
    <property type="entry name" value="P-loop containing nucleoside triphosphate hydrolases"/>
    <property type="match status" value="1"/>
</dbReference>
<dbReference type="Pfam" id="PF01590">
    <property type="entry name" value="GAF"/>
    <property type="match status" value="1"/>
</dbReference>
<evidence type="ECO:0000313" key="7">
    <source>
        <dbReference type="EMBL" id="AJE21876.1"/>
    </source>
</evidence>
<dbReference type="PROSITE" id="PS00688">
    <property type="entry name" value="SIGMA54_INTERACT_3"/>
    <property type="match status" value="1"/>
</dbReference>
<dbReference type="GO" id="GO:0005524">
    <property type="term" value="F:ATP binding"/>
    <property type="evidence" value="ECO:0007669"/>
    <property type="project" value="UniProtKB-KW"/>
</dbReference>
<dbReference type="InterPro" id="IPR003018">
    <property type="entry name" value="GAF"/>
</dbReference>
<dbReference type="PROSITE" id="PS00675">
    <property type="entry name" value="SIGMA54_INTERACT_1"/>
    <property type="match status" value="1"/>
</dbReference>
<reference evidence="7 8" key="1">
    <citation type="journal article" date="2015" name="PLoS ONE">
        <title>Azotobacter Genomes: The Genome of Azotobacter chroococcum NCIMB 8003 (ATCC 4412).</title>
        <authorList>
            <person name="Robson R.L."/>
            <person name="Jones R."/>
            <person name="Robson R.M."/>
            <person name="Schwartz A."/>
            <person name="Richardson T.H."/>
        </authorList>
    </citation>
    <scope>NUCLEOTIDE SEQUENCE [LARGE SCALE GENOMIC DNA]</scope>
    <source>
        <strain evidence="7 8">NCIMB 8003</strain>
    </source>
</reference>
<name>A0A0C4WN27_9GAMM</name>
<dbReference type="EMBL" id="CP010415">
    <property type="protein sequence ID" value="AJE21876.1"/>
    <property type="molecule type" value="Genomic_DNA"/>
</dbReference>
<dbReference type="PROSITE" id="PS50045">
    <property type="entry name" value="SIGMA54_INTERACT_4"/>
    <property type="match status" value="1"/>
</dbReference>
<dbReference type="InterPro" id="IPR002078">
    <property type="entry name" value="Sigma_54_int"/>
</dbReference>
<dbReference type="CDD" id="cd00009">
    <property type="entry name" value="AAA"/>
    <property type="match status" value="1"/>
</dbReference>
<evidence type="ECO:0000259" key="6">
    <source>
        <dbReference type="PROSITE" id="PS50045"/>
    </source>
</evidence>
<dbReference type="Pfam" id="PF00158">
    <property type="entry name" value="Sigma54_activat"/>
    <property type="match status" value="1"/>
</dbReference>
<dbReference type="Gene3D" id="3.40.50.300">
    <property type="entry name" value="P-loop containing nucleotide triphosphate hydrolases"/>
    <property type="match status" value="1"/>
</dbReference>
<dbReference type="InterPro" id="IPR029016">
    <property type="entry name" value="GAF-like_dom_sf"/>
</dbReference>
<dbReference type="AlphaFoldDB" id="A0A0C4WN27"/>
<dbReference type="GO" id="GO:0043565">
    <property type="term" value="F:sequence-specific DNA binding"/>
    <property type="evidence" value="ECO:0007669"/>
    <property type="project" value="InterPro"/>
</dbReference>
<dbReference type="InterPro" id="IPR002197">
    <property type="entry name" value="HTH_Fis"/>
</dbReference>
<evidence type="ECO:0000256" key="2">
    <source>
        <dbReference type="ARBA" id="ARBA00022840"/>
    </source>
</evidence>
<dbReference type="Gene3D" id="1.10.8.60">
    <property type="match status" value="1"/>
</dbReference>
<keyword evidence="1" id="KW-0547">Nucleotide-binding</keyword>
<dbReference type="Proteomes" id="UP000068210">
    <property type="component" value="Chromosome"/>
</dbReference>
<evidence type="ECO:0000313" key="8">
    <source>
        <dbReference type="Proteomes" id="UP000068210"/>
    </source>
</evidence>
<dbReference type="KEGG" id="acx:Achr_24400"/>
<protein>
    <submittedName>
        <fullName evidence="7">Sigma54-dependent activator protein AcxR</fullName>
    </submittedName>
</protein>
<organism evidence="7 8">
    <name type="scientific">Azotobacter chroococcum NCIMB 8003</name>
    <dbReference type="NCBI Taxonomy" id="1328314"/>
    <lineage>
        <taxon>Bacteria</taxon>
        <taxon>Pseudomonadati</taxon>
        <taxon>Pseudomonadota</taxon>
        <taxon>Gammaproteobacteria</taxon>
        <taxon>Pseudomonadales</taxon>
        <taxon>Pseudomonadaceae</taxon>
        <taxon>Azotobacter</taxon>
    </lineage>
</organism>
<dbReference type="Pfam" id="PF02954">
    <property type="entry name" value="HTH_8"/>
    <property type="match status" value="1"/>
</dbReference>
<dbReference type="InterPro" id="IPR025943">
    <property type="entry name" value="Sigma_54_int_dom_ATP-bd_2"/>
</dbReference>
<dbReference type="PRINTS" id="PR01590">
    <property type="entry name" value="HTHFIS"/>
</dbReference>
<dbReference type="HOGENOM" id="CLU_000445_8_12_6"/>
<evidence type="ECO:0000256" key="3">
    <source>
        <dbReference type="ARBA" id="ARBA00023015"/>
    </source>
</evidence>
<dbReference type="Gene3D" id="3.30.450.40">
    <property type="match status" value="1"/>
</dbReference>
<dbReference type="GO" id="GO:0006355">
    <property type="term" value="P:regulation of DNA-templated transcription"/>
    <property type="evidence" value="ECO:0007669"/>
    <property type="project" value="InterPro"/>
</dbReference>
<dbReference type="Pfam" id="PF25601">
    <property type="entry name" value="AAA_lid_14"/>
    <property type="match status" value="1"/>
</dbReference>
<dbReference type="FunFam" id="3.40.50.300:FF:000006">
    <property type="entry name" value="DNA-binding transcriptional regulator NtrC"/>
    <property type="match status" value="1"/>
</dbReference>
<dbReference type="PANTHER" id="PTHR32071:SF57">
    <property type="entry name" value="C4-DICARBOXYLATE TRANSPORT TRANSCRIPTIONAL REGULATORY PROTEIN DCTD"/>
    <property type="match status" value="1"/>
</dbReference>
<dbReference type="STRING" id="1328314.Achr_24400"/>
<dbReference type="InterPro" id="IPR027417">
    <property type="entry name" value="P-loop_NTPase"/>
</dbReference>
<dbReference type="PROSITE" id="PS00676">
    <property type="entry name" value="SIGMA54_INTERACT_2"/>
    <property type="match status" value="1"/>
</dbReference>
<dbReference type="InterPro" id="IPR058031">
    <property type="entry name" value="AAA_lid_NorR"/>
</dbReference>
<dbReference type="PANTHER" id="PTHR32071">
    <property type="entry name" value="TRANSCRIPTIONAL REGULATORY PROTEIN"/>
    <property type="match status" value="1"/>
</dbReference>
<keyword evidence="2" id="KW-0067">ATP-binding</keyword>
<evidence type="ECO:0000256" key="1">
    <source>
        <dbReference type="ARBA" id="ARBA00022741"/>
    </source>
</evidence>
<evidence type="ECO:0000256" key="5">
    <source>
        <dbReference type="ARBA" id="ARBA00023163"/>
    </source>
</evidence>
<evidence type="ECO:0000256" key="4">
    <source>
        <dbReference type="ARBA" id="ARBA00023125"/>
    </source>
</evidence>
<dbReference type="InterPro" id="IPR003593">
    <property type="entry name" value="AAA+_ATPase"/>
</dbReference>
<feature type="domain" description="Sigma-54 factor interaction" evidence="6">
    <location>
        <begin position="349"/>
        <end position="579"/>
    </location>
</feature>
<sequence length="664" mass="72934">MSSLIPKGVFSCPEDDQRIRAAWQHFLRSADLPGDVAVRPPVDQSWRRCLDSRVDPGLRQAPEPLTEAQLQALRDRYRRLLDASAPVMAMAHELMAQTGNIMLLADSEGMVIEAGGDYAARDRAERIHLMPGSPWDERLCGTNAIGTALLLGQPVQIHAAEHFCEGIKHWTCSATVIRDPRDGHVLGALDVSGESRSFSRHSLALAVTTAQRIESALARHEMASRYRLLELSVEQLAAQRDEGLLLFDPHGFLVRSNLHGPAALAARGIDLELRGNTRLPALALGLEGRPSGPLPGWLPVDWLQPVQSRGEVLGTLLRIPLPSRPARSLAAPHPRKSVPGEREAGFARLVGNSAAMAAALRKAQQLAGCNVPVLLHGETGVGKEAFAQGIHYSGVGREGPFVAINCGSLSRELLASELFGYAEGAFTGARRGGMKGKIEAAHGGTLFLDEIGEMPLDLQSHLLRALEEGEIYRLGECAPRRVEFRLVAATHRDLREEVAQRRFRQDLFYRVAVTSIRIPPLRERRDDIPLLAGHILRRQAERHGRALPELDPEALQALMAHDWPGNVRELHNVLEGMLLLGGCRLSRDDLPDELRPSAWAETGGVEGQLEEAEREVIRQAVERSRVNLTQAARALGIAKSTLYLRLRKYGMFRTAEAGGRLRLD</sequence>
<keyword evidence="5" id="KW-0804">Transcription</keyword>
<gene>
    <name evidence="7" type="primary">acxR</name>
    <name evidence="7" type="ORF">Achr_24400</name>
</gene>
<keyword evidence="8" id="KW-1185">Reference proteome</keyword>
<dbReference type="Gene3D" id="1.10.10.60">
    <property type="entry name" value="Homeodomain-like"/>
    <property type="match status" value="1"/>
</dbReference>
<dbReference type="RefSeq" id="WP_039804729.1">
    <property type="nucleotide sequence ID" value="NZ_CP010415.1"/>
</dbReference>
<keyword evidence="3" id="KW-0805">Transcription regulation</keyword>
<dbReference type="InterPro" id="IPR025662">
    <property type="entry name" value="Sigma_54_int_dom_ATP-bd_1"/>
</dbReference>
<dbReference type="InterPro" id="IPR009057">
    <property type="entry name" value="Homeodomain-like_sf"/>
</dbReference>
<accession>A0A0C4WN27</accession>
<proteinExistence type="predicted"/>